<dbReference type="PANTHER" id="PTHR43178">
    <property type="entry name" value="DIHYDROLIPOAMIDE ACETYLTRANSFERASE COMPONENT OF PYRUVATE DEHYDROGENASE COMPLEX"/>
    <property type="match status" value="1"/>
</dbReference>
<gene>
    <name evidence="9" type="ORF">KL859_03395</name>
</gene>
<dbReference type="Pfam" id="PF00364">
    <property type="entry name" value="Biotin_lipoyl"/>
    <property type="match status" value="1"/>
</dbReference>
<evidence type="ECO:0000313" key="9">
    <source>
        <dbReference type="EMBL" id="MBU8821916.1"/>
    </source>
</evidence>
<feature type="region of interest" description="Disordered" evidence="7">
    <location>
        <begin position="83"/>
        <end position="120"/>
    </location>
</feature>
<sequence>MATISRFKLPDVGEGLTEAEITTWFVAVGDIVEVNQTLCEIETAKSAVELPSPVAGIVEAIHVEVGDTVEVGTPIISFRTGADVTSRTASNPASTPSVAPETPAPAPDAADEVEPDVSADAEPAAKILVGTGPSKMAERRRHLRPRSELPTAVRPGAAVSAAAVRPEVRVPVKGVRKAVATAMVNSAFTAPHVTEWLSVDITETMNLVRSLKTHPRWEGLRVNPLLFVAQALVLAATRHPAINASWDDPAQEIVYHGHVNLGIAAATPRGLIVPNIKHADLLTLPELASAISDLVHTAREGRTSAADMANGTITLTNIGALGVDAGTPILNPGEAAILAFGAVRPTPWVHDGQIRIREVTQLALSFDHRLVDGELGSAVLTELAAILSDPARELLHR</sequence>
<dbReference type="PROSITE" id="PS50968">
    <property type="entry name" value="BIOTINYL_LIPOYL"/>
    <property type="match status" value="1"/>
</dbReference>
<evidence type="ECO:0000256" key="5">
    <source>
        <dbReference type="ARBA" id="ARBA00023315"/>
    </source>
</evidence>
<dbReference type="InterPro" id="IPR023213">
    <property type="entry name" value="CAT-like_dom_sf"/>
</dbReference>
<keyword evidence="4 6" id="KW-0450">Lipoyl</keyword>
<dbReference type="EMBL" id="JAHBOM010000002">
    <property type="protein sequence ID" value="MBU8821916.1"/>
    <property type="molecule type" value="Genomic_DNA"/>
</dbReference>
<organism evidence="9 10">
    <name type="scientific">Mycolicibacterium goodii</name>
    <name type="common">Mycobacterium goodii</name>
    <dbReference type="NCBI Taxonomy" id="134601"/>
    <lineage>
        <taxon>Bacteria</taxon>
        <taxon>Bacillati</taxon>
        <taxon>Actinomycetota</taxon>
        <taxon>Actinomycetes</taxon>
        <taxon>Mycobacteriales</taxon>
        <taxon>Mycobacteriaceae</taxon>
        <taxon>Mycolicibacterium</taxon>
    </lineage>
</organism>
<evidence type="ECO:0000256" key="4">
    <source>
        <dbReference type="ARBA" id="ARBA00022823"/>
    </source>
</evidence>
<evidence type="ECO:0000256" key="3">
    <source>
        <dbReference type="ARBA" id="ARBA00022679"/>
    </source>
</evidence>
<proteinExistence type="inferred from homology"/>
<evidence type="ECO:0000313" key="10">
    <source>
        <dbReference type="Proteomes" id="UP000696413"/>
    </source>
</evidence>
<dbReference type="InterPro" id="IPR003016">
    <property type="entry name" value="2-oxoA_DH_lipoyl-BS"/>
</dbReference>
<dbReference type="RefSeq" id="WP_214394265.1">
    <property type="nucleotide sequence ID" value="NZ_JAHBOL010000008.1"/>
</dbReference>
<dbReference type="SUPFAM" id="SSF52777">
    <property type="entry name" value="CoA-dependent acyltransferases"/>
    <property type="match status" value="1"/>
</dbReference>
<reference evidence="9 10" key="1">
    <citation type="submission" date="2021-05" db="EMBL/GenBank/DDBJ databases">
        <title>Draft Genome Sequences of Clinical Respiratory Isolates of Mycobacterium goodii Recovered in Ireland.</title>
        <authorList>
            <person name="Flanagan P.R."/>
            <person name="Mok S."/>
            <person name="Roycroft E."/>
            <person name="Rogers T.R."/>
            <person name="Fitzgibbon M."/>
        </authorList>
    </citation>
    <scope>NUCLEOTIDE SEQUENCE [LARGE SCALE GENOMIC DNA]</scope>
    <source>
        <strain evidence="9 10">14IE55</strain>
    </source>
</reference>
<evidence type="ECO:0000259" key="8">
    <source>
        <dbReference type="PROSITE" id="PS50968"/>
    </source>
</evidence>
<evidence type="ECO:0000256" key="1">
    <source>
        <dbReference type="ARBA" id="ARBA00001938"/>
    </source>
</evidence>
<dbReference type="SUPFAM" id="SSF51230">
    <property type="entry name" value="Single hybrid motif"/>
    <property type="match status" value="1"/>
</dbReference>
<keyword evidence="10" id="KW-1185">Reference proteome</keyword>
<evidence type="ECO:0000256" key="2">
    <source>
        <dbReference type="ARBA" id="ARBA00007317"/>
    </source>
</evidence>
<name>A0ABS6HGZ4_MYCGD</name>
<dbReference type="InterPro" id="IPR000089">
    <property type="entry name" value="Biotin_lipoyl"/>
</dbReference>
<dbReference type="EC" id="2.3.1.-" evidence="6"/>
<feature type="domain" description="Lipoyl-binding" evidence="8">
    <location>
        <begin position="4"/>
        <end position="79"/>
    </location>
</feature>
<dbReference type="Pfam" id="PF00198">
    <property type="entry name" value="2-oxoacid_dh"/>
    <property type="match status" value="1"/>
</dbReference>
<comment type="similarity">
    <text evidence="2 6">Belongs to the 2-oxoacid dehydrogenase family.</text>
</comment>
<keyword evidence="3 6" id="KW-0808">Transferase</keyword>
<protein>
    <recommendedName>
        <fullName evidence="6">Dihydrolipoamide acetyltransferase component of pyruvate dehydrogenase complex</fullName>
        <ecNumber evidence="6">2.3.1.-</ecNumber>
    </recommendedName>
</protein>
<dbReference type="Gene3D" id="2.40.50.100">
    <property type="match status" value="1"/>
</dbReference>
<evidence type="ECO:0000256" key="7">
    <source>
        <dbReference type="SAM" id="MobiDB-lite"/>
    </source>
</evidence>
<keyword evidence="5 6" id="KW-0012">Acyltransferase</keyword>
<comment type="cofactor">
    <cofactor evidence="1 6">
        <name>(R)-lipoate</name>
        <dbReference type="ChEBI" id="CHEBI:83088"/>
    </cofactor>
</comment>
<dbReference type="InterPro" id="IPR001078">
    <property type="entry name" value="2-oxoacid_DH_actylTfrase"/>
</dbReference>
<comment type="caution">
    <text evidence="9">The sequence shown here is derived from an EMBL/GenBank/DDBJ whole genome shotgun (WGS) entry which is preliminary data.</text>
</comment>
<dbReference type="CDD" id="cd06849">
    <property type="entry name" value="lipoyl_domain"/>
    <property type="match status" value="1"/>
</dbReference>
<feature type="compositionally biased region" description="Polar residues" evidence="7">
    <location>
        <begin position="83"/>
        <end position="97"/>
    </location>
</feature>
<accession>A0ABS6HGZ4</accession>
<dbReference type="Gene3D" id="3.30.559.10">
    <property type="entry name" value="Chloramphenicol acetyltransferase-like domain"/>
    <property type="match status" value="1"/>
</dbReference>
<dbReference type="Proteomes" id="UP000696413">
    <property type="component" value="Unassembled WGS sequence"/>
</dbReference>
<dbReference type="PANTHER" id="PTHR43178:SF5">
    <property type="entry name" value="LIPOAMIDE ACYLTRANSFERASE COMPONENT OF BRANCHED-CHAIN ALPHA-KETO ACID DEHYDROGENASE COMPLEX, MITOCHONDRIAL"/>
    <property type="match status" value="1"/>
</dbReference>
<evidence type="ECO:0000256" key="6">
    <source>
        <dbReference type="RuleBase" id="RU003423"/>
    </source>
</evidence>
<dbReference type="InterPro" id="IPR011053">
    <property type="entry name" value="Single_hybrid_motif"/>
</dbReference>
<feature type="compositionally biased region" description="Acidic residues" evidence="7">
    <location>
        <begin position="109"/>
        <end position="119"/>
    </location>
</feature>
<dbReference type="InterPro" id="IPR050743">
    <property type="entry name" value="2-oxoacid_DH_E2_comp"/>
</dbReference>
<dbReference type="PROSITE" id="PS00189">
    <property type="entry name" value="LIPOYL"/>
    <property type="match status" value="1"/>
</dbReference>